<evidence type="ECO:0000256" key="6">
    <source>
        <dbReference type="ARBA" id="ARBA00022842"/>
    </source>
</evidence>
<evidence type="ECO:0000256" key="14">
    <source>
        <dbReference type="ARBA" id="ARBA00051189"/>
    </source>
</evidence>
<feature type="binding site" evidence="27">
    <location>
        <position position="181"/>
    </location>
    <ligand>
        <name>2-oxoglutarate</name>
        <dbReference type="ChEBI" id="CHEBI:16810"/>
    </ligand>
</feature>
<dbReference type="InterPro" id="IPR005123">
    <property type="entry name" value="Oxoglu/Fe-dep_dioxygenase_dom"/>
</dbReference>
<comment type="catalytic activity">
    <reaction evidence="15">
        <text>an N(3)-methyl-2'-deoxycytidine in double-stranded DNA + 2-oxoglutarate + O2 = a 2'-deoxycytidine in double-stranded DNA + formaldehyde + succinate + CO2 + H(+)</text>
        <dbReference type="Rhea" id="RHEA:70439"/>
        <dbReference type="Rhea" id="RHEA-COMP:14237"/>
        <dbReference type="Rhea" id="RHEA-COMP:17070"/>
        <dbReference type="ChEBI" id="CHEBI:15378"/>
        <dbReference type="ChEBI" id="CHEBI:15379"/>
        <dbReference type="ChEBI" id="CHEBI:16526"/>
        <dbReference type="ChEBI" id="CHEBI:16810"/>
        <dbReference type="ChEBI" id="CHEBI:16842"/>
        <dbReference type="ChEBI" id="CHEBI:30031"/>
        <dbReference type="ChEBI" id="CHEBI:85452"/>
        <dbReference type="ChEBI" id="CHEBI:139075"/>
    </reaction>
    <physiologicalReaction direction="left-to-right" evidence="15">
        <dbReference type="Rhea" id="RHEA:70440"/>
    </physiologicalReaction>
</comment>
<comment type="subcellular location">
    <subcellularLocation>
        <location evidence="2">Nucleus</location>
        <location evidence="2">Nucleolus</location>
    </subcellularLocation>
    <subcellularLocation>
        <location evidence="3">Nucleus</location>
        <location evidence="3">Nucleoplasm</location>
    </subcellularLocation>
</comment>
<dbReference type="GO" id="GO:0005730">
    <property type="term" value="C:nucleolus"/>
    <property type="evidence" value="ECO:0007669"/>
    <property type="project" value="UniProtKB-SubCell"/>
</dbReference>
<evidence type="ECO:0000256" key="4">
    <source>
        <dbReference type="ARBA" id="ARBA00022723"/>
    </source>
</evidence>
<comment type="cofactor">
    <cofactor evidence="1">
        <name>Fe(2+)</name>
        <dbReference type="ChEBI" id="CHEBI:29033"/>
    </cofactor>
</comment>
<evidence type="ECO:0000256" key="10">
    <source>
        <dbReference type="ARBA" id="ARBA00023204"/>
    </source>
</evidence>
<dbReference type="InterPro" id="IPR032852">
    <property type="entry name" value="ALKBH2"/>
</dbReference>
<evidence type="ECO:0000256" key="25">
    <source>
        <dbReference type="ARBA" id="ARBA00077989"/>
    </source>
</evidence>
<feature type="binding site" evidence="27">
    <location>
        <position position="193"/>
    </location>
    <ligand>
        <name>2-oxoglutarate</name>
        <dbReference type="ChEBI" id="CHEBI:16810"/>
    </ligand>
</feature>
<evidence type="ECO:0000256" key="7">
    <source>
        <dbReference type="ARBA" id="ARBA00022964"/>
    </source>
</evidence>
<dbReference type="Pfam" id="PF13532">
    <property type="entry name" value="2OG-FeII_Oxy_2"/>
    <property type="match status" value="1"/>
</dbReference>
<dbReference type="EMBL" id="JBAMIC010004070">
    <property type="protein sequence ID" value="KAK7087716.1"/>
    <property type="molecule type" value="Genomic_DNA"/>
</dbReference>
<dbReference type="PANTHER" id="PTHR31573">
    <property type="entry name" value="ALPHA-KETOGLUTARATE-DEPENDENT DIOXYGENASE ALKB HOMOLOG 2"/>
    <property type="match status" value="1"/>
</dbReference>
<comment type="catalytic activity">
    <reaction evidence="12">
        <text>an N(1)-methyl-2'-deoxyadenosine in single-stranded DNA + 2-oxoglutarate + O2 = a 2'-deoxyadenosine in single-stranded DNA + formaldehyde + succinate + CO2 + H(+)</text>
        <dbReference type="Rhea" id="RHEA:70447"/>
        <dbReference type="Rhea" id="RHEA-COMP:17895"/>
        <dbReference type="Rhea" id="RHEA-COMP:17896"/>
        <dbReference type="ChEBI" id="CHEBI:15378"/>
        <dbReference type="ChEBI" id="CHEBI:15379"/>
        <dbReference type="ChEBI" id="CHEBI:16526"/>
        <dbReference type="ChEBI" id="CHEBI:16810"/>
        <dbReference type="ChEBI" id="CHEBI:16842"/>
        <dbReference type="ChEBI" id="CHEBI:30031"/>
        <dbReference type="ChEBI" id="CHEBI:90615"/>
        <dbReference type="ChEBI" id="CHEBI:139096"/>
    </reaction>
    <physiologicalReaction direction="left-to-right" evidence="12">
        <dbReference type="Rhea" id="RHEA:70448"/>
    </physiologicalReaction>
</comment>
<comment type="catalytic activity">
    <reaction evidence="19">
        <text>a 1,N(6)-etheno-2'-deoxyadenosine in double-stranded DNA + 2-oxoglutarate + O2 + H2O = a 2'-deoxyadenosine in double-stranded DNA + glyoxal + succinate + CO2</text>
        <dbReference type="Rhea" id="RHEA:70463"/>
        <dbReference type="Rhea" id="RHEA-COMP:17897"/>
        <dbReference type="Rhea" id="RHEA-COMP:17903"/>
        <dbReference type="ChEBI" id="CHEBI:15377"/>
        <dbReference type="ChEBI" id="CHEBI:15379"/>
        <dbReference type="ChEBI" id="CHEBI:16526"/>
        <dbReference type="ChEBI" id="CHEBI:16810"/>
        <dbReference type="ChEBI" id="CHEBI:30031"/>
        <dbReference type="ChEBI" id="CHEBI:34779"/>
        <dbReference type="ChEBI" id="CHEBI:90615"/>
        <dbReference type="ChEBI" id="CHEBI:189583"/>
    </reaction>
    <physiologicalReaction direction="left-to-right" evidence="19">
        <dbReference type="Rhea" id="RHEA:70464"/>
    </physiologicalReaction>
</comment>
<evidence type="ECO:0000313" key="31">
    <source>
        <dbReference type="Proteomes" id="UP001374579"/>
    </source>
</evidence>
<dbReference type="EC" id="1.14.11.33" evidence="23"/>
<keyword evidence="7" id="KW-0223">Dioxygenase</keyword>
<evidence type="ECO:0000256" key="21">
    <source>
        <dbReference type="ARBA" id="ARBA00053025"/>
    </source>
</evidence>
<feature type="binding site" evidence="27">
    <location>
        <position position="258"/>
    </location>
    <ligand>
        <name>2-oxoglutarate</name>
        <dbReference type="ChEBI" id="CHEBI:16810"/>
    </ligand>
</feature>
<gene>
    <name evidence="30" type="ORF">V1264_021729</name>
</gene>
<evidence type="ECO:0000256" key="13">
    <source>
        <dbReference type="ARBA" id="ARBA00051165"/>
    </source>
</evidence>
<comment type="catalytic activity">
    <reaction evidence="14">
        <text>a 1,N(6)-etheno-2'-deoxyadenosine in single-stranded DNA + 2-oxoglutarate + O2 + H2O = a 2'-deoxyadenosine in single-stranded DNA + glyoxal + succinate + CO2</text>
        <dbReference type="Rhea" id="RHEA:70459"/>
        <dbReference type="Rhea" id="RHEA-COMP:17896"/>
        <dbReference type="Rhea" id="RHEA-COMP:17904"/>
        <dbReference type="ChEBI" id="CHEBI:15377"/>
        <dbReference type="ChEBI" id="CHEBI:15379"/>
        <dbReference type="ChEBI" id="CHEBI:16526"/>
        <dbReference type="ChEBI" id="CHEBI:16810"/>
        <dbReference type="ChEBI" id="CHEBI:30031"/>
        <dbReference type="ChEBI" id="CHEBI:34779"/>
        <dbReference type="ChEBI" id="CHEBI:90615"/>
        <dbReference type="ChEBI" id="CHEBI:189583"/>
    </reaction>
    <physiologicalReaction direction="left-to-right" evidence="14">
        <dbReference type="Rhea" id="RHEA:70460"/>
    </physiologicalReaction>
</comment>
<evidence type="ECO:0000256" key="28">
    <source>
        <dbReference type="SAM" id="MobiDB-lite"/>
    </source>
</evidence>
<dbReference type="GO" id="GO:0035516">
    <property type="term" value="F:broad specificity oxidative DNA demethylase activity"/>
    <property type="evidence" value="ECO:0007669"/>
    <property type="project" value="UniProtKB-EC"/>
</dbReference>
<feature type="binding site" evidence="27">
    <location>
        <position position="270"/>
    </location>
    <ligand>
        <name>2-oxoglutarate</name>
        <dbReference type="ChEBI" id="CHEBI:16810"/>
    </ligand>
</feature>
<comment type="catalytic activity">
    <reaction evidence="13">
        <text>an N(3)-methyl-2'-deoxycytidine in single-stranded DNA + 2-oxoglutarate + O2 = a 2'-deoxycytidine in single-stranded DNA + formaldehyde + succinate + CO2 + H(+)</text>
        <dbReference type="Rhea" id="RHEA:70435"/>
        <dbReference type="Rhea" id="RHEA-COMP:12846"/>
        <dbReference type="Rhea" id="RHEA-COMP:17894"/>
        <dbReference type="ChEBI" id="CHEBI:15378"/>
        <dbReference type="ChEBI" id="CHEBI:15379"/>
        <dbReference type="ChEBI" id="CHEBI:16526"/>
        <dbReference type="ChEBI" id="CHEBI:16810"/>
        <dbReference type="ChEBI" id="CHEBI:16842"/>
        <dbReference type="ChEBI" id="CHEBI:30031"/>
        <dbReference type="ChEBI" id="CHEBI:85452"/>
        <dbReference type="ChEBI" id="CHEBI:139075"/>
    </reaction>
    <physiologicalReaction direction="left-to-right" evidence="13">
        <dbReference type="Rhea" id="RHEA:70436"/>
    </physiologicalReaction>
</comment>
<evidence type="ECO:0000256" key="8">
    <source>
        <dbReference type="ARBA" id="ARBA00023002"/>
    </source>
</evidence>
<sequence length="290" mass="33108">MSLNKFVVRQKRKRTGAAGSKSGTETAGKFLKRETETWSTKQRETETETRSTAQHFSKLKAGSAKDPTTLDKVDSPLTWHKIRAQNLDLDYVRLYKRSEADDILRALEETVTYNTGQQAQVLMFGKWVDIPRKQSAYGEPGLSYTFSGNTVPARPWIPSLTCIRDRISALSGFDFNFVLVNRYKDGCDYMGEHKDDEKDLADGHPIASLSLGQPRDFYFKHQDSRGKKATRKMDTVKLVLEHGGLLLMNPPTNRFWYHALPKRTRLSDVRINLTFRKMNPAMCKPVKKGI</sequence>
<name>A0AAN9AIR9_9CAEN</name>
<dbReference type="AlphaFoldDB" id="A0AAN9AIR9"/>
<comment type="catalytic activity">
    <reaction evidence="20">
        <text>an N(1)-methyl-2'-deoxyadenosine in double-stranded DNA + 2-oxoglutarate + O2 = a 2'-deoxyadenosine in double-stranded DNA + formaldehyde + succinate + CO2 + H(+)</text>
        <dbReference type="Rhea" id="RHEA:70443"/>
        <dbReference type="Rhea" id="RHEA-COMP:14236"/>
        <dbReference type="Rhea" id="RHEA-COMP:17897"/>
        <dbReference type="ChEBI" id="CHEBI:15378"/>
        <dbReference type="ChEBI" id="CHEBI:15379"/>
        <dbReference type="ChEBI" id="CHEBI:16526"/>
        <dbReference type="ChEBI" id="CHEBI:16810"/>
        <dbReference type="ChEBI" id="CHEBI:16842"/>
        <dbReference type="ChEBI" id="CHEBI:30031"/>
        <dbReference type="ChEBI" id="CHEBI:90615"/>
        <dbReference type="ChEBI" id="CHEBI:139096"/>
    </reaction>
    <physiologicalReaction direction="left-to-right" evidence="20">
        <dbReference type="Rhea" id="RHEA:70444"/>
    </physiologicalReaction>
</comment>
<dbReference type="PROSITE" id="PS51471">
    <property type="entry name" value="FE2OG_OXY"/>
    <property type="match status" value="1"/>
</dbReference>
<comment type="catalytic activity">
    <reaction evidence="16">
        <text>a 3,N(4)-etheno-2'-deoxycytidine in double-stranded DNA + 2-oxoglutarate + O2 + H2O = a 2'-deoxycytidine in double-stranded DNA + glyoxal + succinate + CO2</text>
        <dbReference type="Rhea" id="RHEA:70467"/>
        <dbReference type="Rhea" id="RHEA-COMP:17070"/>
        <dbReference type="Rhea" id="RHEA-COMP:17905"/>
        <dbReference type="ChEBI" id="CHEBI:15377"/>
        <dbReference type="ChEBI" id="CHEBI:15379"/>
        <dbReference type="ChEBI" id="CHEBI:16526"/>
        <dbReference type="ChEBI" id="CHEBI:16810"/>
        <dbReference type="ChEBI" id="CHEBI:30031"/>
        <dbReference type="ChEBI" id="CHEBI:34779"/>
        <dbReference type="ChEBI" id="CHEBI:85452"/>
        <dbReference type="ChEBI" id="CHEBI:189585"/>
    </reaction>
    <physiologicalReaction direction="left-to-right" evidence="16">
        <dbReference type="Rhea" id="RHEA:70468"/>
    </physiologicalReaction>
</comment>
<dbReference type="Proteomes" id="UP001374579">
    <property type="component" value="Unassembled WGS sequence"/>
</dbReference>
<reference evidence="30 31" key="1">
    <citation type="submission" date="2024-02" db="EMBL/GenBank/DDBJ databases">
        <title>Chromosome-scale genome assembly of the rough periwinkle Littorina saxatilis.</title>
        <authorList>
            <person name="De Jode A."/>
            <person name="Faria R."/>
            <person name="Formenti G."/>
            <person name="Sims Y."/>
            <person name="Smith T.P."/>
            <person name="Tracey A."/>
            <person name="Wood J.M.D."/>
            <person name="Zagrodzka Z.B."/>
            <person name="Johannesson K."/>
            <person name="Butlin R.K."/>
            <person name="Leder E.H."/>
        </authorList>
    </citation>
    <scope>NUCLEOTIDE SEQUENCE [LARGE SCALE GENOMIC DNA]</scope>
    <source>
        <strain evidence="30">Snail1</strain>
        <tissue evidence="30">Muscle</tissue>
    </source>
</reference>
<evidence type="ECO:0000256" key="3">
    <source>
        <dbReference type="ARBA" id="ARBA00004642"/>
    </source>
</evidence>
<evidence type="ECO:0000256" key="17">
    <source>
        <dbReference type="ARBA" id="ARBA00051755"/>
    </source>
</evidence>
<dbReference type="FunFam" id="2.60.120.590:FF:000004">
    <property type="entry name" value="DNA oxidative demethylase ALKBH2"/>
    <property type="match status" value="1"/>
</dbReference>
<comment type="catalytic activity">
    <reaction evidence="18">
        <text>a 3,N(4)-etheno-2'-deoxycytidine in single-stranded DNA + 2-oxoglutarate + O2 + H2O = a 2'-deoxycytidine in single-stranded DNA + glyoxal + succinate + CO2</text>
        <dbReference type="Rhea" id="RHEA:70471"/>
        <dbReference type="Rhea" id="RHEA-COMP:12846"/>
        <dbReference type="Rhea" id="RHEA-COMP:17906"/>
        <dbReference type="ChEBI" id="CHEBI:15377"/>
        <dbReference type="ChEBI" id="CHEBI:15379"/>
        <dbReference type="ChEBI" id="CHEBI:16526"/>
        <dbReference type="ChEBI" id="CHEBI:16810"/>
        <dbReference type="ChEBI" id="CHEBI:30031"/>
        <dbReference type="ChEBI" id="CHEBI:34779"/>
        <dbReference type="ChEBI" id="CHEBI:85452"/>
        <dbReference type="ChEBI" id="CHEBI:189585"/>
    </reaction>
    <physiologicalReaction direction="left-to-right" evidence="18">
        <dbReference type="Rhea" id="RHEA:70472"/>
    </physiologicalReaction>
</comment>
<feature type="binding site" evidence="27">
    <location>
        <position position="274"/>
    </location>
    <ligand>
        <name>2-oxoglutarate</name>
        <dbReference type="ChEBI" id="CHEBI:16810"/>
    </ligand>
</feature>
<feature type="domain" description="Fe2OG dioxygenase" evidence="29">
    <location>
        <begin position="174"/>
        <end position="279"/>
    </location>
</feature>
<feature type="binding site" evidence="27">
    <location>
        <position position="276"/>
    </location>
    <ligand>
        <name>2-oxoglutarate</name>
        <dbReference type="ChEBI" id="CHEBI:16810"/>
    </ligand>
</feature>
<evidence type="ECO:0000256" key="23">
    <source>
        <dbReference type="ARBA" id="ARBA00066725"/>
    </source>
</evidence>
<dbReference type="GO" id="GO:0008198">
    <property type="term" value="F:ferrous iron binding"/>
    <property type="evidence" value="ECO:0007669"/>
    <property type="project" value="TreeGrafter"/>
</dbReference>
<keyword evidence="4" id="KW-0479">Metal-binding</keyword>
<feature type="binding site" evidence="27">
    <location>
        <position position="196"/>
    </location>
    <ligand>
        <name>substrate</name>
    </ligand>
</feature>
<dbReference type="InterPro" id="IPR027450">
    <property type="entry name" value="AlkB-like"/>
</dbReference>
<comment type="subunit">
    <text evidence="22">Interacts with PCNA homotrimer; this interaction is enhanced during the S-phase of the cell cycle. Interacts with nucleolar proteins NCL, UBTF and NPM1. Interacts with XRCC5-XRCC6 heterodimer.</text>
</comment>
<dbReference type="Gene3D" id="2.60.120.590">
    <property type="entry name" value="Alpha-ketoglutarate-dependent dioxygenase AlkB-like"/>
    <property type="match status" value="1"/>
</dbReference>
<feature type="binding site" evidence="27">
    <location>
        <begin position="124"/>
        <end position="126"/>
    </location>
    <ligand>
        <name>substrate</name>
    </ligand>
</feature>
<evidence type="ECO:0000256" key="11">
    <source>
        <dbReference type="ARBA" id="ARBA00023242"/>
    </source>
</evidence>
<dbReference type="PANTHER" id="PTHR31573:SF1">
    <property type="entry name" value="DNA OXIDATIVE DEMETHYLASE ALKBH2"/>
    <property type="match status" value="1"/>
</dbReference>
<organism evidence="30 31">
    <name type="scientific">Littorina saxatilis</name>
    <dbReference type="NCBI Taxonomy" id="31220"/>
    <lineage>
        <taxon>Eukaryota</taxon>
        <taxon>Metazoa</taxon>
        <taxon>Spiralia</taxon>
        <taxon>Lophotrochozoa</taxon>
        <taxon>Mollusca</taxon>
        <taxon>Gastropoda</taxon>
        <taxon>Caenogastropoda</taxon>
        <taxon>Littorinimorpha</taxon>
        <taxon>Littorinoidea</taxon>
        <taxon>Littorinidae</taxon>
        <taxon>Littorina</taxon>
    </lineage>
</organism>
<keyword evidence="10" id="KW-0234">DNA repair</keyword>
<accession>A0AAN9AIR9</accession>
<evidence type="ECO:0000256" key="9">
    <source>
        <dbReference type="ARBA" id="ARBA00023004"/>
    </source>
</evidence>
<keyword evidence="9" id="KW-0408">Iron</keyword>
<evidence type="ECO:0000256" key="15">
    <source>
        <dbReference type="ARBA" id="ARBA00051376"/>
    </source>
</evidence>
<proteinExistence type="predicted"/>
<evidence type="ECO:0000256" key="18">
    <source>
        <dbReference type="ARBA" id="ARBA00052597"/>
    </source>
</evidence>
<keyword evidence="5" id="KW-0227">DNA damage</keyword>
<keyword evidence="31" id="KW-1185">Reference proteome</keyword>
<evidence type="ECO:0000256" key="26">
    <source>
        <dbReference type="ARBA" id="ARBA00081727"/>
    </source>
</evidence>
<evidence type="ECO:0000256" key="1">
    <source>
        <dbReference type="ARBA" id="ARBA00001954"/>
    </source>
</evidence>
<evidence type="ECO:0000313" key="30">
    <source>
        <dbReference type="EMBL" id="KAK7087716.1"/>
    </source>
</evidence>
<keyword evidence="6" id="KW-0460">Magnesium</keyword>
<evidence type="ECO:0000256" key="5">
    <source>
        <dbReference type="ARBA" id="ARBA00022763"/>
    </source>
</evidence>
<dbReference type="SUPFAM" id="SSF51197">
    <property type="entry name" value="Clavaminate synthase-like"/>
    <property type="match status" value="1"/>
</dbReference>
<evidence type="ECO:0000256" key="24">
    <source>
        <dbReference type="ARBA" id="ARBA00072134"/>
    </source>
</evidence>
<comment type="catalytic activity">
    <reaction evidence="21">
        <text>a methylated nucleobase within DNA + 2-oxoglutarate + O2 = a nucleobase within DNA + formaldehyde + succinate + CO2</text>
        <dbReference type="Rhea" id="RHEA:30299"/>
        <dbReference type="Rhea" id="RHEA-COMP:12192"/>
        <dbReference type="Rhea" id="RHEA-COMP:12193"/>
        <dbReference type="ChEBI" id="CHEBI:15379"/>
        <dbReference type="ChEBI" id="CHEBI:16526"/>
        <dbReference type="ChEBI" id="CHEBI:16810"/>
        <dbReference type="ChEBI" id="CHEBI:16842"/>
        <dbReference type="ChEBI" id="CHEBI:30031"/>
        <dbReference type="ChEBI" id="CHEBI:32875"/>
        <dbReference type="ChEBI" id="CHEBI:64428"/>
        <dbReference type="EC" id="1.14.11.33"/>
    </reaction>
    <physiologicalReaction direction="left-to-right" evidence="21">
        <dbReference type="Rhea" id="RHEA:30300"/>
    </physiologicalReaction>
</comment>
<evidence type="ECO:0000259" key="29">
    <source>
        <dbReference type="PROSITE" id="PS51471"/>
    </source>
</evidence>
<evidence type="ECO:0000256" key="2">
    <source>
        <dbReference type="ARBA" id="ARBA00004604"/>
    </source>
</evidence>
<feature type="binding site" evidence="27">
    <location>
        <position position="183"/>
    </location>
    <ligand>
        <name>2-oxoglutarate</name>
        <dbReference type="ChEBI" id="CHEBI:16810"/>
    </ligand>
</feature>
<comment type="catalytic activity">
    <reaction evidence="17">
        <text>a 1,N(2)-etheno-2'-deoxyguanosine in double-stranded DNA + 2-oxoglutarate + O2 + H2O = a 2'-deoxyguanosine in double-stranded DNA + glyoxal + succinate + CO2</text>
        <dbReference type="Rhea" id="RHEA:70487"/>
        <dbReference type="Rhea" id="RHEA-COMP:17910"/>
        <dbReference type="Rhea" id="RHEA-COMP:17912"/>
        <dbReference type="ChEBI" id="CHEBI:15377"/>
        <dbReference type="ChEBI" id="CHEBI:15379"/>
        <dbReference type="ChEBI" id="CHEBI:16526"/>
        <dbReference type="ChEBI" id="CHEBI:16810"/>
        <dbReference type="ChEBI" id="CHEBI:30031"/>
        <dbReference type="ChEBI" id="CHEBI:34779"/>
        <dbReference type="ChEBI" id="CHEBI:85445"/>
        <dbReference type="ChEBI" id="CHEBI:189586"/>
    </reaction>
    <physiologicalReaction direction="left-to-right" evidence="17">
        <dbReference type="Rhea" id="RHEA:70488"/>
    </physiologicalReaction>
</comment>
<feature type="compositionally biased region" description="Basic and acidic residues" evidence="28">
    <location>
        <begin position="31"/>
        <end position="49"/>
    </location>
</feature>
<dbReference type="InterPro" id="IPR037151">
    <property type="entry name" value="AlkB-like_sf"/>
</dbReference>
<evidence type="ECO:0000256" key="22">
    <source>
        <dbReference type="ARBA" id="ARBA00062909"/>
    </source>
</evidence>
<evidence type="ECO:0000256" key="19">
    <source>
        <dbReference type="ARBA" id="ARBA00052627"/>
    </source>
</evidence>
<keyword evidence="8" id="KW-0560">Oxidoreductase</keyword>
<feature type="binding site" evidence="27">
    <location>
        <begin position="144"/>
        <end position="146"/>
    </location>
    <ligand>
        <name>substrate</name>
    </ligand>
</feature>
<keyword evidence="11" id="KW-0539">Nucleus</keyword>
<evidence type="ECO:0000256" key="16">
    <source>
        <dbReference type="ARBA" id="ARBA00051434"/>
    </source>
</evidence>
<evidence type="ECO:0000256" key="12">
    <source>
        <dbReference type="ARBA" id="ARBA00051010"/>
    </source>
</evidence>
<dbReference type="GO" id="GO:0005654">
    <property type="term" value="C:nucleoplasm"/>
    <property type="evidence" value="ECO:0007669"/>
    <property type="project" value="UniProtKB-SubCell"/>
</dbReference>
<comment type="caution">
    <text evidence="30">The sequence shown here is derived from an EMBL/GenBank/DDBJ whole genome shotgun (WGS) entry which is preliminary data.</text>
</comment>
<evidence type="ECO:0000256" key="27">
    <source>
        <dbReference type="PIRSR" id="PIRSR632852-1"/>
    </source>
</evidence>
<dbReference type="GO" id="GO:0051747">
    <property type="term" value="F:cytosine C-5 DNA demethylase activity"/>
    <property type="evidence" value="ECO:0007669"/>
    <property type="project" value="TreeGrafter"/>
</dbReference>
<evidence type="ECO:0000256" key="20">
    <source>
        <dbReference type="ARBA" id="ARBA00052800"/>
    </source>
</evidence>
<dbReference type="GO" id="GO:0006307">
    <property type="term" value="P:DNA alkylation repair"/>
    <property type="evidence" value="ECO:0007669"/>
    <property type="project" value="TreeGrafter"/>
</dbReference>
<protein>
    <recommendedName>
        <fullName evidence="24">DNA oxidative demethylase ALKBH2</fullName>
        <ecNumber evidence="23">1.14.11.33</ecNumber>
    </recommendedName>
    <alternativeName>
        <fullName evidence="25">Alkylated DNA repair protein alkB homolog 2</fullName>
    </alternativeName>
    <alternativeName>
        <fullName evidence="26">Alpha-ketoglutarate-dependent dioxygenase alkB homolog 2</fullName>
    </alternativeName>
</protein>
<feature type="region of interest" description="Disordered" evidence="28">
    <location>
        <begin position="1"/>
        <end position="70"/>
    </location>
</feature>